<dbReference type="PANTHER" id="PTHR17985">
    <property type="entry name" value="SER/THR-RICH PROTEIN T10 IN DGCR REGION"/>
    <property type="match status" value="1"/>
</dbReference>
<evidence type="ECO:0000313" key="2">
    <source>
        <dbReference type="WBParaSite" id="SPAL_0000708200.1"/>
    </source>
</evidence>
<dbReference type="WBParaSite" id="SPAL_0000708200.1">
    <property type="protein sequence ID" value="SPAL_0000708200.1"/>
    <property type="gene ID" value="SPAL_0000708200"/>
</dbReference>
<reference evidence="2" key="1">
    <citation type="submission" date="2017-02" db="UniProtKB">
        <authorList>
            <consortium name="WormBaseParasite"/>
        </authorList>
    </citation>
    <scope>IDENTIFICATION</scope>
</reference>
<dbReference type="Proteomes" id="UP000046392">
    <property type="component" value="Unplaced"/>
</dbReference>
<name>A0A0N5BME1_STREA</name>
<dbReference type="GO" id="GO:0005794">
    <property type="term" value="C:Golgi apparatus"/>
    <property type="evidence" value="ECO:0007669"/>
    <property type="project" value="TreeGrafter"/>
</dbReference>
<accession>A0A0N5BME1</accession>
<dbReference type="PANTHER" id="PTHR17985:SF8">
    <property type="entry name" value="TRANSPORT AND GOLGI ORGANIZATION PROTEIN 2 HOMOLOG"/>
    <property type="match status" value="1"/>
</dbReference>
<dbReference type="InterPro" id="IPR008551">
    <property type="entry name" value="TANGO2"/>
</dbReference>
<evidence type="ECO:0000313" key="1">
    <source>
        <dbReference type="Proteomes" id="UP000046392"/>
    </source>
</evidence>
<dbReference type="Pfam" id="PF05742">
    <property type="entry name" value="TANGO2"/>
    <property type="match status" value="1"/>
</dbReference>
<dbReference type="AlphaFoldDB" id="A0A0N5BME1"/>
<dbReference type="STRING" id="174720.A0A0N5BME1"/>
<proteinExistence type="predicted"/>
<keyword evidence="1" id="KW-1185">Reference proteome</keyword>
<organism evidence="1 2">
    <name type="scientific">Strongyloides papillosus</name>
    <name type="common">Intestinal threadworm</name>
    <dbReference type="NCBI Taxonomy" id="174720"/>
    <lineage>
        <taxon>Eukaryota</taxon>
        <taxon>Metazoa</taxon>
        <taxon>Ecdysozoa</taxon>
        <taxon>Nematoda</taxon>
        <taxon>Chromadorea</taxon>
        <taxon>Rhabditida</taxon>
        <taxon>Tylenchina</taxon>
        <taxon>Panagrolaimomorpha</taxon>
        <taxon>Strongyloidoidea</taxon>
        <taxon>Strongyloididae</taxon>
        <taxon>Strongyloides</taxon>
    </lineage>
</organism>
<sequence>MCVTFFYFSKLASHRKYKLILINNRDEFLDRKTLSATWIDGILSGRDLKDKAKGTWLGVTSRPNRTFKLSNILSVTSKKEQIKADAISRGKIAINFLENDQSPKDYCDQIKEGIDKYNGFTLITVEMKKNQDIECCLLSSKMSPKIEAAKYDEGIYGVGNSGLDECYEKVSRGSQLFSKFVKDKIIVDNCDLSEDDIINECLEILKDDKRCLPDLVMEKMFEFQPIAPFSSLFVKPEQSIRYGTRTHTVIIVDKNDRVTFFESTAGNIGNNLNDIQWINNKYTFQL</sequence>
<dbReference type="GO" id="GO:0007030">
    <property type="term" value="P:Golgi organization"/>
    <property type="evidence" value="ECO:0007669"/>
    <property type="project" value="TreeGrafter"/>
</dbReference>
<dbReference type="GO" id="GO:0009306">
    <property type="term" value="P:protein secretion"/>
    <property type="evidence" value="ECO:0007669"/>
    <property type="project" value="TreeGrafter"/>
</dbReference>
<protein>
    <submittedName>
        <fullName evidence="2">Transport and Golgi organization protein 2</fullName>
    </submittedName>
</protein>